<feature type="non-terminal residue" evidence="1">
    <location>
        <position position="1"/>
    </location>
</feature>
<dbReference type="Proteomes" id="UP000789920">
    <property type="component" value="Unassembled WGS sequence"/>
</dbReference>
<evidence type="ECO:0000313" key="2">
    <source>
        <dbReference type="Proteomes" id="UP000789920"/>
    </source>
</evidence>
<gene>
    <name evidence="1" type="ORF">RPERSI_LOCUS30653</name>
</gene>
<comment type="caution">
    <text evidence="1">The sequence shown here is derived from an EMBL/GenBank/DDBJ whole genome shotgun (WGS) entry which is preliminary data.</text>
</comment>
<name>A0ACA9SFL1_9GLOM</name>
<sequence length="108" mass="12483">IKTITVFTETYRAKAPEKKDVIMDPTQLQLLFDKMSKSFEDTTKRILTANKSEQKELNLIVIRKFHGREDEVPIEWLEAFEHAAATNNWNNERRITIAAGYLSDLAAD</sequence>
<evidence type="ECO:0000313" key="1">
    <source>
        <dbReference type="EMBL" id="CAG8838397.1"/>
    </source>
</evidence>
<proteinExistence type="predicted"/>
<feature type="non-terminal residue" evidence="1">
    <location>
        <position position="108"/>
    </location>
</feature>
<protein>
    <submittedName>
        <fullName evidence="1">23995_t:CDS:1</fullName>
    </submittedName>
</protein>
<reference evidence="1" key="1">
    <citation type="submission" date="2021-06" db="EMBL/GenBank/DDBJ databases">
        <authorList>
            <person name="Kallberg Y."/>
            <person name="Tangrot J."/>
            <person name="Rosling A."/>
        </authorList>
    </citation>
    <scope>NUCLEOTIDE SEQUENCE</scope>
    <source>
        <strain evidence="1">MA461A</strain>
    </source>
</reference>
<accession>A0ACA9SFL1</accession>
<keyword evidence="2" id="KW-1185">Reference proteome</keyword>
<organism evidence="1 2">
    <name type="scientific">Racocetra persica</name>
    <dbReference type="NCBI Taxonomy" id="160502"/>
    <lineage>
        <taxon>Eukaryota</taxon>
        <taxon>Fungi</taxon>
        <taxon>Fungi incertae sedis</taxon>
        <taxon>Mucoromycota</taxon>
        <taxon>Glomeromycotina</taxon>
        <taxon>Glomeromycetes</taxon>
        <taxon>Diversisporales</taxon>
        <taxon>Gigasporaceae</taxon>
        <taxon>Racocetra</taxon>
    </lineage>
</organism>
<dbReference type="EMBL" id="CAJVQC010120419">
    <property type="protein sequence ID" value="CAG8838397.1"/>
    <property type="molecule type" value="Genomic_DNA"/>
</dbReference>